<comment type="subcellular location">
    <subcellularLocation>
        <location evidence="1">Endomembrane system</location>
        <topology evidence="1">Multi-pass membrane protein</topology>
    </subcellularLocation>
</comment>
<organism evidence="6 7">
    <name type="scientific">Ferrovibrio xuzhouensis</name>
    <dbReference type="NCBI Taxonomy" id="1576914"/>
    <lineage>
        <taxon>Bacteria</taxon>
        <taxon>Pseudomonadati</taxon>
        <taxon>Pseudomonadota</taxon>
        <taxon>Alphaproteobacteria</taxon>
        <taxon>Rhodospirillales</taxon>
        <taxon>Rhodospirillaceae</taxon>
        <taxon>Ferrovibrio</taxon>
    </lineage>
</organism>
<gene>
    <name evidence="6" type="ORF">ACFOOQ_16905</name>
</gene>
<evidence type="ECO:0000256" key="1">
    <source>
        <dbReference type="ARBA" id="ARBA00004127"/>
    </source>
</evidence>
<proteinExistence type="predicted"/>
<reference evidence="7" key="1">
    <citation type="journal article" date="2019" name="Int. J. Syst. Evol. Microbiol.">
        <title>The Global Catalogue of Microorganisms (GCM) 10K type strain sequencing project: providing services to taxonomists for standard genome sequencing and annotation.</title>
        <authorList>
            <consortium name="The Broad Institute Genomics Platform"/>
            <consortium name="The Broad Institute Genome Sequencing Center for Infectious Disease"/>
            <person name="Wu L."/>
            <person name="Ma J."/>
        </authorList>
    </citation>
    <scope>NUCLEOTIDE SEQUENCE [LARGE SCALE GENOMIC DNA]</scope>
    <source>
        <strain evidence="7">KCTC 42182</strain>
    </source>
</reference>
<dbReference type="PANTHER" id="PTHR12714:SF9">
    <property type="entry name" value="PROTEIN-S-ISOPRENYLCYSTEINE O-METHYLTRANSFERASE"/>
    <property type="match status" value="1"/>
</dbReference>
<dbReference type="PANTHER" id="PTHR12714">
    <property type="entry name" value="PROTEIN-S ISOPRENYLCYSTEINE O-METHYLTRANSFERASE"/>
    <property type="match status" value="1"/>
</dbReference>
<protein>
    <submittedName>
        <fullName evidence="6">Methyltransferase family protein</fullName>
        <ecNumber evidence="6">2.1.1.100</ecNumber>
        <ecNumber evidence="6">2.1.1.334</ecNumber>
    </submittedName>
</protein>
<keyword evidence="6" id="KW-0808">Transferase</keyword>
<accession>A0ABV7VIB3</accession>
<evidence type="ECO:0000313" key="6">
    <source>
        <dbReference type="EMBL" id="MFC3677238.1"/>
    </source>
</evidence>
<keyword evidence="4 5" id="KW-0472">Membrane</keyword>
<keyword evidence="7" id="KW-1185">Reference proteome</keyword>
<dbReference type="EC" id="2.1.1.100" evidence="6"/>
<name>A0ABV7VIB3_9PROT</name>
<dbReference type="Gene3D" id="1.20.120.1630">
    <property type="match status" value="1"/>
</dbReference>
<dbReference type="RefSeq" id="WP_379728779.1">
    <property type="nucleotide sequence ID" value="NZ_JBHRYJ010000004.1"/>
</dbReference>
<dbReference type="GO" id="GO:0004671">
    <property type="term" value="F:protein C-terminal S-isoprenylcysteine carboxyl O-methyltransferase activity"/>
    <property type="evidence" value="ECO:0007669"/>
    <property type="project" value="UniProtKB-EC"/>
</dbReference>
<feature type="transmembrane region" description="Helical" evidence="5">
    <location>
        <begin position="111"/>
        <end position="136"/>
    </location>
</feature>
<feature type="transmembrane region" description="Helical" evidence="5">
    <location>
        <begin position="225"/>
        <end position="243"/>
    </location>
</feature>
<feature type="transmembrane region" description="Helical" evidence="5">
    <location>
        <begin position="57"/>
        <end position="78"/>
    </location>
</feature>
<keyword evidence="3 5" id="KW-1133">Transmembrane helix</keyword>
<dbReference type="GO" id="GO:0032259">
    <property type="term" value="P:methylation"/>
    <property type="evidence" value="ECO:0007669"/>
    <property type="project" value="UniProtKB-KW"/>
</dbReference>
<dbReference type="InterPro" id="IPR007318">
    <property type="entry name" value="Phopholipid_MeTrfase"/>
</dbReference>
<keyword evidence="6" id="KW-0489">Methyltransferase</keyword>
<comment type="caution">
    <text evidence="6">The sequence shown here is derived from an EMBL/GenBank/DDBJ whole genome shotgun (WGS) entry which is preliminary data.</text>
</comment>
<evidence type="ECO:0000256" key="4">
    <source>
        <dbReference type="ARBA" id="ARBA00023136"/>
    </source>
</evidence>
<feature type="transmembrane region" description="Helical" evidence="5">
    <location>
        <begin position="187"/>
        <end position="205"/>
    </location>
</feature>
<dbReference type="Pfam" id="PF04191">
    <property type="entry name" value="PEMT"/>
    <property type="match status" value="1"/>
</dbReference>
<dbReference type="EMBL" id="JBHRYJ010000004">
    <property type="protein sequence ID" value="MFC3677238.1"/>
    <property type="molecule type" value="Genomic_DNA"/>
</dbReference>
<dbReference type="Proteomes" id="UP001595711">
    <property type="component" value="Unassembled WGS sequence"/>
</dbReference>
<feature type="transmembrane region" description="Helical" evidence="5">
    <location>
        <begin position="25"/>
        <end position="45"/>
    </location>
</feature>
<evidence type="ECO:0000256" key="3">
    <source>
        <dbReference type="ARBA" id="ARBA00022989"/>
    </source>
</evidence>
<sequence>MSDSATPQKNAWIRVGDFFFRYRNAAFPVVLLGLFLAFQPAGSYFGEVSLEHWTDGLAVAITLVGLVVRAAVIGFAYIKRGGLNKRVYADGLVTGGIFGVCRNPLYLGNMLIYAGVFLMHGHPVVVALGIISYFLIYQSIIAAEEFFLRGKFGQAYADYCRAVPRWLPGLSGLKESTRGMTFNFRRVLVKDYTTVANAAMALLLLKLLETYHNEPRINFDQALTVILPVVALVLATTGFIALAKRRKWLHA</sequence>
<evidence type="ECO:0000313" key="7">
    <source>
        <dbReference type="Proteomes" id="UP001595711"/>
    </source>
</evidence>
<dbReference type="EC" id="2.1.1.334" evidence="6"/>
<evidence type="ECO:0000256" key="5">
    <source>
        <dbReference type="SAM" id="Phobius"/>
    </source>
</evidence>
<evidence type="ECO:0000256" key="2">
    <source>
        <dbReference type="ARBA" id="ARBA00022692"/>
    </source>
</evidence>
<feature type="transmembrane region" description="Helical" evidence="5">
    <location>
        <begin position="87"/>
        <end position="105"/>
    </location>
</feature>
<keyword evidence="2 5" id="KW-0812">Transmembrane</keyword>